<accession>A0A6A3G4H2</accession>
<dbReference type="EMBL" id="QXFU01012487">
    <property type="protein sequence ID" value="KAE8951567.1"/>
    <property type="molecule type" value="Genomic_DNA"/>
</dbReference>
<dbReference type="OrthoDB" id="120267at2759"/>
<name>A0A6A3G4H2_9STRA</name>
<reference evidence="1 2" key="1">
    <citation type="submission" date="2018-09" db="EMBL/GenBank/DDBJ databases">
        <title>Genomic investigation of the strawberry pathogen Phytophthora fragariae indicates pathogenicity is determined by transcriptional variation in three key races.</title>
        <authorList>
            <person name="Adams T.M."/>
            <person name="Armitage A.D."/>
            <person name="Sobczyk M.K."/>
            <person name="Bates H.J."/>
            <person name="Dunwell J.M."/>
            <person name="Nellist C.F."/>
            <person name="Harrison R.J."/>
        </authorList>
    </citation>
    <scope>NUCLEOTIDE SEQUENCE [LARGE SCALE GENOMIC DNA]</scope>
    <source>
        <strain evidence="1 2">SCRP324</strain>
    </source>
</reference>
<comment type="caution">
    <text evidence="1">The sequence shown here is derived from an EMBL/GenBank/DDBJ whole genome shotgun (WGS) entry which is preliminary data.</text>
</comment>
<proteinExistence type="predicted"/>
<evidence type="ECO:0000313" key="2">
    <source>
        <dbReference type="Proteomes" id="UP000435112"/>
    </source>
</evidence>
<gene>
    <name evidence="1" type="ORF">PR002_g32941</name>
</gene>
<dbReference type="Proteomes" id="UP000435112">
    <property type="component" value="Unassembled WGS sequence"/>
</dbReference>
<evidence type="ECO:0000313" key="1">
    <source>
        <dbReference type="EMBL" id="KAE8951567.1"/>
    </source>
</evidence>
<evidence type="ECO:0008006" key="3">
    <source>
        <dbReference type="Google" id="ProtNLM"/>
    </source>
</evidence>
<dbReference type="AlphaFoldDB" id="A0A6A3G4H2"/>
<sequence length="110" mass="12555">MGSKIIWIYDPKTREDYLDVVETIMKEKIVPLVDKECVLTIRRCSAWHQTDGCNCGVLVVKWFEAFLNVATNTKLGEDLTELTPEQISVEDLNESGYKMFQSVFMDVSTG</sequence>
<organism evidence="1 2">
    <name type="scientific">Phytophthora rubi</name>
    <dbReference type="NCBI Taxonomy" id="129364"/>
    <lineage>
        <taxon>Eukaryota</taxon>
        <taxon>Sar</taxon>
        <taxon>Stramenopiles</taxon>
        <taxon>Oomycota</taxon>
        <taxon>Peronosporomycetes</taxon>
        <taxon>Peronosporales</taxon>
        <taxon>Peronosporaceae</taxon>
        <taxon>Phytophthora</taxon>
    </lineage>
</organism>
<protein>
    <recommendedName>
        <fullName evidence="3">Ubiquitin-like protease family profile domain-containing protein</fullName>
    </recommendedName>
</protein>